<evidence type="ECO:0000313" key="2">
    <source>
        <dbReference type="Proteomes" id="UP000232883"/>
    </source>
</evidence>
<dbReference type="KEGG" id="spir:CWM47_20555"/>
<evidence type="ECO:0000313" key="1">
    <source>
        <dbReference type="EMBL" id="AUD04005.1"/>
    </source>
</evidence>
<organism evidence="1 2">
    <name type="scientific">Spirosoma pollinicola</name>
    <dbReference type="NCBI Taxonomy" id="2057025"/>
    <lineage>
        <taxon>Bacteria</taxon>
        <taxon>Pseudomonadati</taxon>
        <taxon>Bacteroidota</taxon>
        <taxon>Cytophagia</taxon>
        <taxon>Cytophagales</taxon>
        <taxon>Cytophagaceae</taxon>
        <taxon>Spirosoma</taxon>
    </lineage>
</organism>
<dbReference type="OrthoDB" id="798498at2"/>
<proteinExistence type="predicted"/>
<keyword evidence="2" id="KW-1185">Reference proteome</keyword>
<dbReference type="EMBL" id="CP025096">
    <property type="protein sequence ID" value="AUD04005.1"/>
    <property type="molecule type" value="Genomic_DNA"/>
</dbReference>
<dbReference type="AlphaFoldDB" id="A0A2K8Z2B7"/>
<name>A0A2K8Z2B7_9BACT</name>
<dbReference type="RefSeq" id="WP_100990071.1">
    <property type="nucleotide sequence ID" value="NZ_CP025096.1"/>
</dbReference>
<reference evidence="1 2" key="1">
    <citation type="submission" date="2017-11" db="EMBL/GenBank/DDBJ databases">
        <title>Taxonomic description and genome sequences of Spirosoma HA7 sp. nov., isolated from pollen microhabitat of Corylus avellana.</title>
        <authorList>
            <person name="Ambika Manirajan B."/>
            <person name="Suarez C."/>
            <person name="Ratering S."/>
            <person name="Geissler-Plaum R."/>
            <person name="Cardinale M."/>
            <person name="Sylvia S."/>
        </authorList>
    </citation>
    <scope>NUCLEOTIDE SEQUENCE [LARGE SCALE GENOMIC DNA]</scope>
    <source>
        <strain evidence="1 2">HA7</strain>
    </source>
</reference>
<protein>
    <submittedName>
        <fullName evidence="1">Uncharacterized protein</fullName>
    </submittedName>
</protein>
<gene>
    <name evidence="1" type="ORF">CWM47_20555</name>
</gene>
<accession>A0A2K8Z2B7</accession>
<dbReference type="Proteomes" id="UP000232883">
    <property type="component" value="Chromosome"/>
</dbReference>
<sequence length="86" mass="9986">MTLYEFNRLSHEKQLASAFEDGTFLVTRRVGISYLCLYALETFYVEIRYSQDLNQITACRSFRSSIALEPYLEQIGLDVYPMANNS</sequence>